<evidence type="ECO:0000256" key="1">
    <source>
        <dbReference type="ARBA" id="ARBA00038232"/>
    </source>
</evidence>
<sequence length="197" mass="22925">MAKYSTEFKTKVVKEYLESNTSYKTLSNKYCIPSESIIRKWVNAYKSQGYEGIKVKRKNTQHTLEFKLNVVNLYLTGEMSYQSLANELKINNPSMIARWVNDFREKGIEGLKPKKRGRSSKMPKSPKKSKDIKIDSSENLTNLGDNSLTETQLKEKIKKLEEKNYWLQLKNDAIKKKIELSQMTDAEIRQLLKQSGF</sequence>
<reference evidence="4 5" key="1">
    <citation type="submission" date="2017-09" db="EMBL/GenBank/DDBJ databases">
        <title>Bacterial strain isolated from the female urinary microbiota.</title>
        <authorList>
            <person name="Thomas-White K."/>
            <person name="Kumar N."/>
            <person name="Forster S."/>
            <person name="Putonti C."/>
            <person name="Lawley T."/>
            <person name="Wolfe A.J."/>
        </authorList>
    </citation>
    <scope>NUCLEOTIDE SEQUENCE [LARGE SCALE GENOMIC DNA]</scope>
    <source>
        <strain evidence="4 5">UMB0115</strain>
    </source>
</reference>
<dbReference type="AlphaFoldDB" id="A0A2N6SUL5"/>
<feature type="region of interest" description="Disordered" evidence="2">
    <location>
        <begin position="110"/>
        <end position="132"/>
    </location>
</feature>
<dbReference type="Gene3D" id="1.10.10.10">
    <property type="entry name" value="Winged helix-like DNA-binding domain superfamily/Winged helix DNA-binding domain"/>
    <property type="match status" value="2"/>
</dbReference>
<dbReference type="SUPFAM" id="SSF48295">
    <property type="entry name" value="TrpR-like"/>
    <property type="match status" value="1"/>
</dbReference>
<dbReference type="GO" id="GO:0004803">
    <property type="term" value="F:transposase activity"/>
    <property type="evidence" value="ECO:0007669"/>
    <property type="project" value="InterPro"/>
</dbReference>
<comment type="caution">
    <text evidence="4">The sequence shown here is derived from an EMBL/GenBank/DDBJ whole genome shotgun (WGS) entry which is preliminary data.</text>
</comment>
<dbReference type="Proteomes" id="UP000235723">
    <property type="component" value="Unassembled WGS sequence"/>
</dbReference>
<dbReference type="GO" id="GO:0006313">
    <property type="term" value="P:DNA transposition"/>
    <property type="evidence" value="ECO:0007669"/>
    <property type="project" value="InterPro"/>
</dbReference>
<dbReference type="InterPro" id="IPR055247">
    <property type="entry name" value="InsJ-like_HTH"/>
</dbReference>
<evidence type="ECO:0000256" key="2">
    <source>
        <dbReference type="SAM" id="MobiDB-lite"/>
    </source>
</evidence>
<evidence type="ECO:0000259" key="3">
    <source>
        <dbReference type="Pfam" id="PF13518"/>
    </source>
</evidence>
<accession>A0A2N6SUL5</accession>
<dbReference type="GO" id="GO:0043565">
    <property type="term" value="F:sequence-specific DNA binding"/>
    <property type="evidence" value="ECO:0007669"/>
    <property type="project" value="InterPro"/>
</dbReference>
<dbReference type="InterPro" id="IPR052057">
    <property type="entry name" value="IS150/IS1296_orfA-like"/>
</dbReference>
<organism evidence="4 5">
    <name type="scientific">Finegoldia magna</name>
    <name type="common">Peptostreptococcus magnus</name>
    <dbReference type="NCBI Taxonomy" id="1260"/>
    <lineage>
        <taxon>Bacteria</taxon>
        <taxon>Bacillati</taxon>
        <taxon>Bacillota</taxon>
        <taxon>Tissierellia</taxon>
        <taxon>Tissierellales</taxon>
        <taxon>Peptoniphilaceae</taxon>
        <taxon>Finegoldia</taxon>
    </lineage>
</organism>
<dbReference type="PANTHER" id="PTHR33795">
    <property type="entry name" value="INSERTION ELEMENT IS150 PROTEIN INSJ"/>
    <property type="match status" value="1"/>
</dbReference>
<dbReference type="InterPro" id="IPR002514">
    <property type="entry name" value="Transposase_8"/>
</dbReference>
<evidence type="ECO:0000313" key="4">
    <source>
        <dbReference type="EMBL" id="PMC60777.1"/>
    </source>
</evidence>
<dbReference type="InterPro" id="IPR010921">
    <property type="entry name" value="Trp_repressor/repl_initiator"/>
</dbReference>
<protein>
    <submittedName>
        <fullName evidence="4">Transposase</fullName>
    </submittedName>
</protein>
<name>A0A2N6SUL5_FINMA</name>
<feature type="domain" description="Insertion element IS150 protein InsJ-like helix-turn-helix" evidence="3">
    <location>
        <begin position="66"/>
        <end position="118"/>
    </location>
</feature>
<dbReference type="Pfam" id="PF13518">
    <property type="entry name" value="HTH_28"/>
    <property type="match status" value="1"/>
</dbReference>
<dbReference type="RefSeq" id="WP_102163884.1">
    <property type="nucleotide sequence ID" value="NZ_PNHD01000002.1"/>
</dbReference>
<proteinExistence type="inferred from homology"/>
<dbReference type="EMBL" id="PNHD01000002">
    <property type="protein sequence ID" value="PMC60777.1"/>
    <property type="molecule type" value="Genomic_DNA"/>
</dbReference>
<evidence type="ECO:0000313" key="5">
    <source>
        <dbReference type="Proteomes" id="UP000235723"/>
    </source>
</evidence>
<dbReference type="InterPro" id="IPR036388">
    <property type="entry name" value="WH-like_DNA-bd_sf"/>
</dbReference>
<comment type="similarity">
    <text evidence="1">Belongs to the IS150/IS1296 orfA family.</text>
</comment>
<dbReference type="Pfam" id="PF01527">
    <property type="entry name" value="HTH_Tnp_1"/>
    <property type="match status" value="1"/>
</dbReference>
<gene>
    <name evidence="4" type="ORF">CJ208_02615</name>
</gene>
<dbReference type="PANTHER" id="PTHR33795:SF1">
    <property type="entry name" value="INSERTION ELEMENT IS150 PROTEIN INSJ"/>
    <property type="match status" value="1"/>
</dbReference>
<feature type="compositionally biased region" description="Basic residues" evidence="2">
    <location>
        <begin position="113"/>
        <end position="127"/>
    </location>
</feature>